<protein>
    <submittedName>
        <fullName evidence="1">Uncharacterized protein</fullName>
    </submittedName>
</protein>
<evidence type="ECO:0000313" key="2">
    <source>
        <dbReference type="Proteomes" id="UP000077202"/>
    </source>
</evidence>
<proteinExistence type="predicted"/>
<name>A0A176W1U5_MARPO</name>
<accession>A0A176W1U5</accession>
<reference evidence="1" key="1">
    <citation type="submission" date="2016-03" db="EMBL/GenBank/DDBJ databases">
        <title>Mechanisms controlling the formation of the plant cell surface in tip-growing cells are functionally conserved among land plants.</title>
        <authorList>
            <person name="Honkanen S."/>
            <person name="Jones V.A."/>
            <person name="Morieri G."/>
            <person name="Champion C."/>
            <person name="Hetherington A.J."/>
            <person name="Kelly S."/>
            <person name="Saint-Marcoux D."/>
            <person name="Proust H."/>
            <person name="Prescott H."/>
            <person name="Dolan L."/>
        </authorList>
    </citation>
    <scope>NUCLEOTIDE SEQUENCE [LARGE SCALE GENOMIC DNA]</scope>
    <source>
        <tissue evidence="1">Whole gametophyte</tissue>
    </source>
</reference>
<comment type="caution">
    <text evidence="1">The sequence shown here is derived from an EMBL/GenBank/DDBJ whole genome shotgun (WGS) entry which is preliminary data.</text>
</comment>
<dbReference type="Proteomes" id="UP000077202">
    <property type="component" value="Unassembled WGS sequence"/>
</dbReference>
<gene>
    <name evidence="1" type="ORF">AXG93_1774s1440</name>
</gene>
<dbReference type="AlphaFoldDB" id="A0A176W1U5"/>
<sequence length="146" mass="15382">MRCRAAVGDWAGYYDEHSQPPLRHVDSFIAPGPRPSPRILSEELRRSVLVRSDTVAVVTTAGERWLTVTEGQEVAEATAGLAIAAALAPSGPLDGVACLATAGAPSETVSYLAPLPPCWASACLREWEAEVGDEHSLGLRSGLGFD</sequence>
<organism evidence="1 2">
    <name type="scientific">Marchantia polymorpha subsp. ruderalis</name>
    <dbReference type="NCBI Taxonomy" id="1480154"/>
    <lineage>
        <taxon>Eukaryota</taxon>
        <taxon>Viridiplantae</taxon>
        <taxon>Streptophyta</taxon>
        <taxon>Embryophyta</taxon>
        <taxon>Marchantiophyta</taxon>
        <taxon>Marchantiopsida</taxon>
        <taxon>Marchantiidae</taxon>
        <taxon>Marchantiales</taxon>
        <taxon>Marchantiaceae</taxon>
        <taxon>Marchantia</taxon>
    </lineage>
</organism>
<dbReference type="EMBL" id="LVLJ01002001">
    <property type="protein sequence ID" value="OAE27034.1"/>
    <property type="molecule type" value="Genomic_DNA"/>
</dbReference>
<evidence type="ECO:0000313" key="1">
    <source>
        <dbReference type="EMBL" id="OAE27034.1"/>
    </source>
</evidence>
<keyword evidence="2" id="KW-1185">Reference proteome</keyword>